<dbReference type="RefSeq" id="WP_370717495.1">
    <property type="nucleotide sequence ID" value="NZ_JBGGTQ010000002.1"/>
</dbReference>
<evidence type="ECO:0000313" key="2">
    <source>
        <dbReference type="Proteomes" id="UP001566476"/>
    </source>
</evidence>
<accession>A0ABV4HYF9</accession>
<dbReference type="EMBL" id="JBGGTQ010000002">
    <property type="protein sequence ID" value="MEZ0491451.1"/>
    <property type="molecule type" value="Genomic_DNA"/>
</dbReference>
<sequence>MTADVGRPGPVHVSMVVVQRPQTISFDPRSARQGLGTALRRHLHDRDLVLSGPALESVDPVPDTGAVRYLLTALAVPRG</sequence>
<proteinExistence type="predicted"/>
<organism evidence="1 2">
    <name type="scientific">Kineococcus mangrovi</name>
    <dbReference type="NCBI Taxonomy" id="1660183"/>
    <lineage>
        <taxon>Bacteria</taxon>
        <taxon>Bacillati</taxon>
        <taxon>Actinomycetota</taxon>
        <taxon>Actinomycetes</taxon>
        <taxon>Kineosporiales</taxon>
        <taxon>Kineosporiaceae</taxon>
        <taxon>Kineococcus</taxon>
    </lineage>
</organism>
<dbReference type="Proteomes" id="UP001566476">
    <property type="component" value="Unassembled WGS sequence"/>
</dbReference>
<evidence type="ECO:0000313" key="1">
    <source>
        <dbReference type="EMBL" id="MEZ0491451.1"/>
    </source>
</evidence>
<name>A0ABV4HYF9_9ACTN</name>
<keyword evidence="2" id="KW-1185">Reference proteome</keyword>
<gene>
    <name evidence="1" type="ORF">AB2L28_04295</name>
</gene>
<reference evidence="1 2" key="1">
    <citation type="submission" date="2024-07" db="EMBL/GenBank/DDBJ databases">
        <authorList>
            <person name="Thanompreechachai J."/>
            <person name="Duangmal K."/>
        </authorList>
    </citation>
    <scope>NUCLEOTIDE SEQUENCE [LARGE SCALE GENOMIC DNA]</scope>
    <source>
        <strain evidence="1 2">TBRC 1896</strain>
    </source>
</reference>
<protein>
    <submittedName>
        <fullName evidence="1">Uncharacterized protein</fullName>
    </submittedName>
</protein>
<comment type="caution">
    <text evidence="1">The sequence shown here is derived from an EMBL/GenBank/DDBJ whole genome shotgun (WGS) entry which is preliminary data.</text>
</comment>